<keyword evidence="8" id="KW-0445">Lipid transport</keyword>
<evidence type="ECO:0000313" key="15">
    <source>
        <dbReference type="EMBL" id="KAK3904308.1"/>
    </source>
</evidence>
<dbReference type="InterPro" id="IPR056910">
    <property type="entry name" value="TCB1-3_C2"/>
</dbReference>
<evidence type="ECO:0000256" key="12">
    <source>
        <dbReference type="SAM" id="Phobius"/>
    </source>
</evidence>
<keyword evidence="16" id="KW-1185">Reference proteome</keyword>
<evidence type="ECO:0000256" key="2">
    <source>
        <dbReference type="ARBA" id="ARBA00022448"/>
    </source>
</evidence>
<dbReference type="CDD" id="cd04052">
    <property type="entry name" value="C2B_Tricalbin-like"/>
    <property type="match status" value="1"/>
</dbReference>
<keyword evidence="3" id="KW-0597">Phosphoprotein</keyword>
<dbReference type="InterPro" id="IPR035892">
    <property type="entry name" value="C2_domain_sf"/>
</dbReference>
<feature type="transmembrane region" description="Helical" evidence="12">
    <location>
        <begin position="172"/>
        <end position="205"/>
    </location>
</feature>
<keyword evidence="6" id="KW-0256">Endoplasmic reticulum</keyword>
<dbReference type="CDD" id="cd00030">
    <property type="entry name" value="C2"/>
    <property type="match status" value="1"/>
</dbReference>
<reference evidence="15" key="2">
    <citation type="submission" date="2023-05" db="EMBL/GenBank/DDBJ databases">
        <authorList>
            <consortium name="Lawrence Berkeley National Laboratory"/>
            <person name="Steindorff A."/>
            <person name="Hensen N."/>
            <person name="Bonometti L."/>
            <person name="Westerberg I."/>
            <person name="Brannstrom I.O."/>
            <person name="Guillou S."/>
            <person name="Cros-Aarteil S."/>
            <person name="Calhoun S."/>
            <person name="Haridas S."/>
            <person name="Kuo A."/>
            <person name="Mondo S."/>
            <person name="Pangilinan J."/>
            <person name="Riley R."/>
            <person name="Labutti K."/>
            <person name="Andreopoulos B."/>
            <person name="Lipzen A."/>
            <person name="Chen C."/>
            <person name="Yanf M."/>
            <person name="Daum C."/>
            <person name="Ng V."/>
            <person name="Clum A."/>
            <person name="Ohm R."/>
            <person name="Martin F."/>
            <person name="Silar P."/>
            <person name="Natvig D."/>
            <person name="Lalanne C."/>
            <person name="Gautier V."/>
            <person name="Ament-Velasquez S.L."/>
            <person name="Kruys A."/>
            <person name="Hutchinson M.I."/>
            <person name="Powell A.J."/>
            <person name="Barry K."/>
            <person name="Miller A.N."/>
            <person name="Grigoriev I.V."/>
            <person name="Debuchy R."/>
            <person name="Gladieux P."/>
            <person name="Thoren M.H."/>
            <person name="Johannesson H."/>
        </authorList>
    </citation>
    <scope>NUCLEOTIDE SEQUENCE</scope>
    <source>
        <strain evidence="15">CBS 103.79</strain>
    </source>
</reference>
<evidence type="ECO:0000256" key="8">
    <source>
        <dbReference type="ARBA" id="ARBA00023055"/>
    </source>
</evidence>
<feature type="domain" description="C2" evidence="13">
    <location>
        <begin position="575"/>
        <end position="696"/>
    </location>
</feature>
<dbReference type="InterPro" id="IPR037765">
    <property type="entry name" value="C2B_Tricalbin"/>
</dbReference>
<comment type="caution">
    <text evidence="15">The sequence shown here is derived from an EMBL/GenBank/DDBJ whole genome shotgun (WGS) entry which is preliminary data.</text>
</comment>
<dbReference type="PANTHER" id="PTHR46980">
    <property type="entry name" value="TRICALBIN-1-RELATED"/>
    <property type="match status" value="1"/>
</dbReference>
<name>A0AAN6RVS8_9PEZI</name>
<feature type="compositionally biased region" description="Basic and acidic residues" evidence="11">
    <location>
        <begin position="905"/>
        <end position="920"/>
    </location>
</feature>
<dbReference type="PANTHER" id="PTHR46980:SF2">
    <property type="entry name" value="TRICALBIN-1-RELATED"/>
    <property type="match status" value="1"/>
</dbReference>
<sequence>MAGTQDANGLGQPGAAETPRSASAAPSAEDVERNIVEANREAGIPAFTFDPNSSLAEKRAQARAAIPPGFHHRPKGVALVSDIDDGTKADIDLPSPSKAGAIEAPKGADGKPLANGDAAEAEEDVWAKTGWEPRFGWPKDVEDEGQDLLDHATLLESQLSEKFFGDWYHNAAVIAFACLASWLVAVLGGGLAWVFIVMAACSTYYRTSIRRVRRNFRDDITREMALKKLETDNESVEWINSFLVKFWPIYQPVLAQTVINSVDQVLSSSTPAFLDSLKLKTFTLGSKPPRMEHVKTYPKAEDDVVIMDWLFSFTPNDTADMTARQLKNKLNPKVILEIRIGKAMVSKGLDVIVENMAFSGLMRLKIKLQIPFPHVEKVEMCFLERPTIDYVCKPLGGETFGFDINFIPGLETFIMEQIHGTLAPMMYAPNVFPIEVAKMLAGTPVDQAIGVIAITFHGAQGLKNTDKFSGTPDPYAVVSLNRRQPIAQTKVVKENANPRWNETHYVIITSFNDSLDLDVYDFNDIRKDKKLGSASFPLENVEEVYEHENERLELTHDGKARGMLLCDVRFFPVLTPKKLEDGSEEPAPESNQGILRFTVEQAKELDASKSMIGLLNPYAMLLLNGKEVHTSKKLKRTNNPIWDNGSKEILITDRKNAKLGVAIKDDRDIAGDQVVGTYQIKLDDMLEFMAKGQDWYNLSGTKMGRVKMMAQWRPVAISGIAAGTGGYQTPVGVMRIHFKHARQLRNLEALGKSDPYARVVLSGIEKARTVTFKNNLNPDWDEVLYVPVHSAKERLQLEVMDAETVGKDRSLGLTEIYSGDYMHQDEIGEWIVHDEKAQRDDGLRIHGKGVAKGVLTYTVSFYPTLNVADPEEEEEKENEKEKEKEKEAEGEKDKAALESPPLDAKSSRKSLDVRSTDGKEPSTPLTPTSPSPAASPRRSRDDREPPKVYLTPQELLKHESGLVIFRLMEADLPKSQSRIEVFVDDMAFPSYVSSTARSRHHKFDEIGDCFIRELEFSKLTIKVSEKTDKQEEDRKQNTLARLSGNTLDTLKQCLNNPTTLKMKDEDGVVYSIKVSLKYVPVKMKLDPSESINNMGNLRVDILDAQDLPAADSNGKSDPYAKLELNGLEVLKTKVQKKTLNPTWNEVLNVPIPSRTAAKFRATVWDWDFADKPDFLGGADIRLDQLEPFRAQEVRYPLDGKSGVIRLRMLFTPDYVTRTRQGTSTLSGTFAVPGRIVTGVAGVPLKGVGVVGHGVGKGASFLIRGLRGGKKDDDSGDESSGGTSAEVHVPRITMTDSPPESVAGSNSGGILHHSRNKSIGASSIHSAIIPGASSGTASFTIVSATGFPPSTDVYVTVTQLREGKSKQVGKTKHHKSASGTVRFEETFKIQCTPDAQFKVEVKEHHTFGSDDLLGDALYFVDDSGSGAEKNLPVGSGTVVLKSAFAPSGEDGKLVPDSPKSTKSVAGGVRRSFLSKRELKVPGRDSSPS</sequence>
<dbReference type="PROSITE" id="PS50004">
    <property type="entry name" value="C2"/>
    <property type="match status" value="5"/>
</dbReference>
<organism evidence="15 16">
    <name type="scientific">Staphylotrichum tortipilum</name>
    <dbReference type="NCBI Taxonomy" id="2831512"/>
    <lineage>
        <taxon>Eukaryota</taxon>
        <taxon>Fungi</taxon>
        <taxon>Dikarya</taxon>
        <taxon>Ascomycota</taxon>
        <taxon>Pezizomycotina</taxon>
        <taxon>Sordariomycetes</taxon>
        <taxon>Sordariomycetidae</taxon>
        <taxon>Sordariales</taxon>
        <taxon>Chaetomiaceae</taxon>
        <taxon>Staphylotrichum</taxon>
    </lineage>
</organism>
<feature type="domain" description="C2" evidence="13">
    <location>
        <begin position="433"/>
        <end position="552"/>
    </location>
</feature>
<accession>A0AAN6RVS8</accession>
<dbReference type="InterPro" id="IPR037756">
    <property type="entry name" value="C2D_Tricalbin"/>
</dbReference>
<dbReference type="SUPFAM" id="SSF49562">
    <property type="entry name" value="C2 domain (Calcium/lipid-binding domain, CaLB)"/>
    <property type="match status" value="5"/>
</dbReference>
<feature type="domain" description="C2" evidence="13">
    <location>
        <begin position="1317"/>
        <end position="1432"/>
    </location>
</feature>
<feature type="compositionally biased region" description="Low complexity" evidence="11">
    <location>
        <begin position="921"/>
        <end position="936"/>
    </location>
</feature>
<evidence type="ECO:0000313" key="16">
    <source>
        <dbReference type="Proteomes" id="UP001303889"/>
    </source>
</evidence>
<dbReference type="InterPro" id="IPR000008">
    <property type="entry name" value="C2_dom"/>
</dbReference>
<feature type="region of interest" description="Disordered" evidence="11">
    <location>
        <begin position="1265"/>
        <end position="1313"/>
    </location>
</feature>
<dbReference type="InterPro" id="IPR037761">
    <property type="entry name" value="C2A_Tricalbin"/>
</dbReference>
<feature type="compositionally biased region" description="Basic and acidic residues" evidence="11">
    <location>
        <begin position="877"/>
        <end position="896"/>
    </location>
</feature>
<dbReference type="InterPro" id="IPR037762">
    <property type="entry name" value="C2C_Tricalbin"/>
</dbReference>
<dbReference type="Pfam" id="PF25669">
    <property type="entry name" value="SMP_MUG190-like"/>
    <property type="match status" value="2"/>
</dbReference>
<keyword evidence="2" id="KW-0813">Transport</keyword>
<dbReference type="GO" id="GO:0061817">
    <property type="term" value="P:endoplasmic reticulum-plasma membrane tethering"/>
    <property type="evidence" value="ECO:0007669"/>
    <property type="project" value="InterPro"/>
</dbReference>
<dbReference type="CDD" id="cd04040">
    <property type="entry name" value="C2D_Tricalbin-like"/>
    <property type="match status" value="1"/>
</dbReference>
<keyword evidence="9" id="KW-0446">Lipid-binding</keyword>
<keyword evidence="4 12" id="KW-0812">Transmembrane</keyword>
<reference evidence="15" key="1">
    <citation type="journal article" date="2023" name="Mol. Phylogenet. Evol.">
        <title>Genome-scale phylogeny and comparative genomics of the fungal order Sordariales.</title>
        <authorList>
            <person name="Hensen N."/>
            <person name="Bonometti L."/>
            <person name="Westerberg I."/>
            <person name="Brannstrom I.O."/>
            <person name="Guillou S."/>
            <person name="Cros-Aarteil S."/>
            <person name="Calhoun S."/>
            <person name="Haridas S."/>
            <person name="Kuo A."/>
            <person name="Mondo S."/>
            <person name="Pangilinan J."/>
            <person name="Riley R."/>
            <person name="LaButti K."/>
            <person name="Andreopoulos B."/>
            <person name="Lipzen A."/>
            <person name="Chen C."/>
            <person name="Yan M."/>
            <person name="Daum C."/>
            <person name="Ng V."/>
            <person name="Clum A."/>
            <person name="Steindorff A."/>
            <person name="Ohm R.A."/>
            <person name="Martin F."/>
            <person name="Silar P."/>
            <person name="Natvig D.O."/>
            <person name="Lalanne C."/>
            <person name="Gautier V."/>
            <person name="Ament-Velasquez S.L."/>
            <person name="Kruys A."/>
            <person name="Hutchinson M.I."/>
            <person name="Powell A.J."/>
            <person name="Barry K."/>
            <person name="Miller A.N."/>
            <person name="Grigoriev I.V."/>
            <person name="Debuchy R."/>
            <person name="Gladieux P."/>
            <person name="Hiltunen Thoren M."/>
            <person name="Johannesson H."/>
        </authorList>
    </citation>
    <scope>NUCLEOTIDE SEQUENCE</scope>
    <source>
        <strain evidence="15">CBS 103.79</strain>
    </source>
</reference>
<dbReference type="InterPro" id="IPR031468">
    <property type="entry name" value="SMP_LBD"/>
</dbReference>
<dbReference type="CDD" id="cd21678">
    <property type="entry name" value="SMP_TCB"/>
    <property type="match status" value="1"/>
</dbReference>
<dbReference type="EMBL" id="MU855403">
    <property type="protein sequence ID" value="KAK3904308.1"/>
    <property type="molecule type" value="Genomic_DNA"/>
</dbReference>
<dbReference type="PRINTS" id="PR00360">
    <property type="entry name" value="C2DOMAIN"/>
</dbReference>
<gene>
    <name evidence="15" type="ORF">C8A05DRAFT_13800</name>
</gene>
<evidence type="ECO:0000256" key="6">
    <source>
        <dbReference type="ARBA" id="ARBA00022824"/>
    </source>
</evidence>
<evidence type="ECO:0000259" key="14">
    <source>
        <dbReference type="PROSITE" id="PS51847"/>
    </source>
</evidence>
<feature type="region of interest" description="Disordered" evidence="11">
    <location>
        <begin position="86"/>
        <end position="119"/>
    </location>
</feature>
<evidence type="ECO:0000256" key="5">
    <source>
        <dbReference type="ARBA" id="ARBA00022737"/>
    </source>
</evidence>
<dbReference type="GO" id="GO:0008289">
    <property type="term" value="F:lipid binding"/>
    <property type="evidence" value="ECO:0007669"/>
    <property type="project" value="UniProtKB-KW"/>
</dbReference>
<evidence type="ECO:0000259" key="13">
    <source>
        <dbReference type="PROSITE" id="PS50004"/>
    </source>
</evidence>
<keyword evidence="7 12" id="KW-1133">Transmembrane helix</keyword>
<evidence type="ECO:0000256" key="1">
    <source>
        <dbReference type="ARBA" id="ARBA00004586"/>
    </source>
</evidence>
<feature type="region of interest" description="Disordered" evidence="11">
    <location>
        <begin position="1445"/>
        <end position="1469"/>
    </location>
</feature>
<dbReference type="GO" id="GO:0005789">
    <property type="term" value="C:endoplasmic reticulum membrane"/>
    <property type="evidence" value="ECO:0007669"/>
    <property type="project" value="UniProtKB-SubCell"/>
</dbReference>
<evidence type="ECO:0000256" key="11">
    <source>
        <dbReference type="SAM" id="MobiDB-lite"/>
    </source>
</evidence>
<dbReference type="Gene3D" id="2.60.40.150">
    <property type="entry name" value="C2 domain"/>
    <property type="match status" value="5"/>
</dbReference>
<dbReference type="SMART" id="SM00239">
    <property type="entry name" value="C2"/>
    <property type="match status" value="5"/>
</dbReference>
<comment type="subcellular location">
    <subcellularLocation>
        <location evidence="1">Endoplasmic reticulum membrane</location>
    </subcellularLocation>
</comment>
<feature type="domain" description="C2" evidence="13">
    <location>
        <begin position="714"/>
        <end position="831"/>
    </location>
</feature>
<proteinExistence type="predicted"/>
<feature type="region of interest" description="Disordered" evidence="11">
    <location>
        <begin position="866"/>
        <end position="951"/>
    </location>
</feature>
<evidence type="ECO:0000256" key="10">
    <source>
        <dbReference type="ARBA" id="ARBA00023136"/>
    </source>
</evidence>
<dbReference type="GO" id="GO:0071944">
    <property type="term" value="C:cell periphery"/>
    <property type="evidence" value="ECO:0007669"/>
    <property type="project" value="UniProtKB-ARBA"/>
</dbReference>
<dbReference type="CDD" id="cd04044">
    <property type="entry name" value="C2A_Tricalbin-like"/>
    <property type="match status" value="1"/>
</dbReference>
<dbReference type="Pfam" id="PF24920">
    <property type="entry name" value="C2_TCB1"/>
    <property type="match status" value="1"/>
</dbReference>
<evidence type="ECO:0000256" key="4">
    <source>
        <dbReference type="ARBA" id="ARBA00022692"/>
    </source>
</evidence>
<keyword evidence="5" id="KW-0677">Repeat</keyword>
<dbReference type="GO" id="GO:0006869">
    <property type="term" value="P:lipid transport"/>
    <property type="evidence" value="ECO:0007669"/>
    <property type="project" value="UniProtKB-KW"/>
</dbReference>
<dbReference type="CDD" id="cd04045">
    <property type="entry name" value="C2C_Tricalbin-like"/>
    <property type="match status" value="1"/>
</dbReference>
<feature type="domain" description="C2" evidence="13">
    <location>
        <begin position="1077"/>
        <end position="1195"/>
    </location>
</feature>
<evidence type="ECO:0000256" key="7">
    <source>
        <dbReference type="ARBA" id="ARBA00022989"/>
    </source>
</evidence>
<keyword evidence="10 12" id="KW-0472">Membrane</keyword>
<protein>
    <submittedName>
        <fullName evidence="15">C2 domain-containing protein</fullName>
    </submittedName>
</protein>
<dbReference type="InterPro" id="IPR052455">
    <property type="entry name" value="Tricalbin_domain"/>
</dbReference>
<dbReference type="Proteomes" id="UP001303889">
    <property type="component" value="Unassembled WGS sequence"/>
</dbReference>
<evidence type="ECO:0000256" key="3">
    <source>
        <dbReference type="ARBA" id="ARBA00022553"/>
    </source>
</evidence>
<evidence type="ECO:0000256" key="9">
    <source>
        <dbReference type="ARBA" id="ARBA00023121"/>
    </source>
</evidence>
<feature type="domain" description="SMP-LTD" evidence="14">
    <location>
        <begin position="232"/>
        <end position="437"/>
    </location>
</feature>
<dbReference type="Pfam" id="PF00168">
    <property type="entry name" value="C2"/>
    <property type="match status" value="5"/>
</dbReference>
<dbReference type="PIRSF" id="PIRSF037232">
    <property type="entry name" value="Tricalbin"/>
    <property type="match status" value="1"/>
</dbReference>
<dbReference type="InterPro" id="IPR017147">
    <property type="entry name" value="Tricalbin"/>
</dbReference>
<dbReference type="PROSITE" id="PS51847">
    <property type="entry name" value="SMP"/>
    <property type="match status" value="1"/>
</dbReference>
<feature type="region of interest" description="Disordered" evidence="11">
    <location>
        <begin position="1"/>
        <end position="37"/>
    </location>
</feature>